<dbReference type="Proteomes" id="UP001608902">
    <property type="component" value="Unassembled WGS sequence"/>
</dbReference>
<accession>A0ABD6ED55</accession>
<evidence type="ECO:0000256" key="1">
    <source>
        <dbReference type="SAM" id="MobiDB-lite"/>
    </source>
</evidence>
<evidence type="ECO:0000313" key="2">
    <source>
        <dbReference type="EMBL" id="MFH4977202.1"/>
    </source>
</evidence>
<gene>
    <name evidence="2" type="ORF">AB6A40_003911</name>
</gene>
<name>A0ABD6ED55_9BILA</name>
<reference evidence="2 3" key="1">
    <citation type="submission" date="2024-08" db="EMBL/GenBank/DDBJ databases">
        <title>Gnathostoma spinigerum genome.</title>
        <authorList>
            <person name="Gonzalez-Bertolin B."/>
            <person name="Monzon S."/>
            <person name="Zaballos A."/>
            <person name="Jimenez P."/>
            <person name="Dekumyoy P."/>
            <person name="Varona S."/>
            <person name="Cuesta I."/>
            <person name="Sumanam S."/>
            <person name="Adisakwattana P."/>
            <person name="Gasser R.B."/>
            <person name="Hernandez-Gonzalez A."/>
            <person name="Young N.D."/>
            <person name="Perteguer M.J."/>
        </authorList>
    </citation>
    <scope>NUCLEOTIDE SEQUENCE [LARGE SCALE GENOMIC DNA]</scope>
    <source>
        <strain evidence="2">AL3</strain>
        <tissue evidence="2">Liver</tissue>
    </source>
</reference>
<comment type="caution">
    <text evidence="2">The sequence shown here is derived from an EMBL/GenBank/DDBJ whole genome shotgun (WGS) entry which is preliminary data.</text>
</comment>
<protein>
    <submittedName>
        <fullName evidence="2">Uncharacterized protein</fullName>
    </submittedName>
</protein>
<evidence type="ECO:0000313" key="3">
    <source>
        <dbReference type="Proteomes" id="UP001608902"/>
    </source>
</evidence>
<feature type="region of interest" description="Disordered" evidence="1">
    <location>
        <begin position="1"/>
        <end position="23"/>
    </location>
</feature>
<feature type="region of interest" description="Disordered" evidence="1">
    <location>
        <begin position="35"/>
        <end position="68"/>
    </location>
</feature>
<dbReference type="AlphaFoldDB" id="A0ABD6ED55"/>
<proteinExistence type="predicted"/>
<feature type="compositionally biased region" description="Polar residues" evidence="1">
    <location>
        <begin position="35"/>
        <end position="50"/>
    </location>
</feature>
<organism evidence="2 3">
    <name type="scientific">Gnathostoma spinigerum</name>
    <dbReference type="NCBI Taxonomy" id="75299"/>
    <lineage>
        <taxon>Eukaryota</taxon>
        <taxon>Metazoa</taxon>
        <taxon>Ecdysozoa</taxon>
        <taxon>Nematoda</taxon>
        <taxon>Chromadorea</taxon>
        <taxon>Rhabditida</taxon>
        <taxon>Spirurina</taxon>
        <taxon>Gnathostomatomorpha</taxon>
        <taxon>Gnathostomatoidea</taxon>
        <taxon>Gnathostomatidae</taxon>
        <taxon>Gnathostoma</taxon>
    </lineage>
</organism>
<sequence length="95" mass="10469">MCQPLRGPGAISPKPVIQTNSATPQTHNRVTFSSAAQNNTSHYAPSTPNFSVRKGPPPPPPKRSDSTRLHSDEADLLHSELEMVMARRSQRIQQQ</sequence>
<dbReference type="EMBL" id="JBGFUD010002135">
    <property type="protein sequence ID" value="MFH4977202.1"/>
    <property type="molecule type" value="Genomic_DNA"/>
</dbReference>
<keyword evidence="3" id="KW-1185">Reference proteome</keyword>